<dbReference type="GO" id="GO:0098793">
    <property type="term" value="C:presynapse"/>
    <property type="evidence" value="ECO:0007669"/>
    <property type="project" value="GOC"/>
</dbReference>
<dbReference type="Pfam" id="PF20413">
    <property type="entry name" value="BLTP1_N"/>
    <property type="match status" value="1"/>
</dbReference>
<dbReference type="PANTHER" id="PTHR31640">
    <property type="entry name" value="TRANSMEMBRANE PROTEIN KIAA1109"/>
    <property type="match status" value="1"/>
</dbReference>
<dbReference type="AlphaFoldDB" id="A0A8J1TFZ1"/>
<dbReference type="OrthoDB" id="10051416at2759"/>
<organism evidence="2 3">
    <name type="scientific">Owenia fusiformis</name>
    <name type="common">Polychaete worm</name>
    <dbReference type="NCBI Taxonomy" id="6347"/>
    <lineage>
        <taxon>Eukaryota</taxon>
        <taxon>Metazoa</taxon>
        <taxon>Spiralia</taxon>
        <taxon>Lophotrochozoa</taxon>
        <taxon>Annelida</taxon>
        <taxon>Polychaeta</taxon>
        <taxon>Sedentaria</taxon>
        <taxon>Canalipalpata</taxon>
        <taxon>Sabellida</taxon>
        <taxon>Oweniida</taxon>
        <taxon>Oweniidae</taxon>
        <taxon>Owenia</taxon>
    </lineage>
</organism>
<accession>A0A8J1TFZ1</accession>
<feature type="domain" description="Bridge-like lipid transfer protein family member 1 N-terminal" evidence="1">
    <location>
        <begin position="19"/>
        <end position="119"/>
    </location>
</feature>
<gene>
    <name evidence="2" type="ORF">OFUS_LOCUS3660</name>
</gene>
<comment type="caution">
    <text evidence="2">The sequence shown here is derived from an EMBL/GenBank/DDBJ whole genome shotgun (WGS) entry which is preliminary data.</text>
</comment>
<protein>
    <recommendedName>
        <fullName evidence="1">Bridge-like lipid transfer protein family member 1 N-terminal domain-containing protein</fullName>
    </recommendedName>
</protein>
<dbReference type="InterPro" id="IPR033616">
    <property type="entry name" value="BLTP1"/>
</dbReference>
<feature type="non-terminal residue" evidence="2">
    <location>
        <position position="119"/>
    </location>
</feature>
<dbReference type="GO" id="GO:0048488">
    <property type="term" value="P:synaptic vesicle endocytosis"/>
    <property type="evidence" value="ECO:0007669"/>
    <property type="project" value="TreeGrafter"/>
</dbReference>
<evidence type="ECO:0000313" key="2">
    <source>
        <dbReference type="EMBL" id="CAH1776487.1"/>
    </source>
</evidence>
<dbReference type="InterPro" id="IPR047104">
    <property type="entry name" value="BLTP1_N"/>
</dbReference>
<proteinExistence type="predicted"/>
<reference evidence="2" key="1">
    <citation type="submission" date="2022-03" db="EMBL/GenBank/DDBJ databases">
        <authorList>
            <person name="Martin C."/>
        </authorList>
    </citation>
    <scope>NUCLEOTIDE SEQUENCE</scope>
</reference>
<evidence type="ECO:0000313" key="3">
    <source>
        <dbReference type="Proteomes" id="UP000749559"/>
    </source>
</evidence>
<keyword evidence="3" id="KW-1185">Reference proteome</keyword>
<dbReference type="EMBL" id="CAIIXF020000002">
    <property type="protein sequence ID" value="CAH1776487.1"/>
    <property type="molecule type" value="Genomic_DNA"/>
</dbReference>
<dbReference type="PANTHER" id="PTHR31640:SF1">
    <property type="entry name" value="BRIDGE-LIKE LIPID TRANSFER PROTEIN FAMILY MEMBER 1"/>
    <property type="match status" value="1"/>
</dbReference>
<name>A0A8J1TFZ1_OWEFU</name>
<sequence>MVKIKCLTNTETCETNQTFIQQINDELEPLKTSFIWMMIALIVAILWVLYITYYNSRMFGALVSVILNRFVKKGHIQFGSLSFSVLTGKVMFRDVRYITEDFAIRALDGWMIFMWWRPY</sequence>
<evidence type="ECO:0000259" key="1">
    <source>
        <dbReference type="Pfam" id="PF20413"/>
    </source>
</evidence>
<dbReference type="Proteomes" id="UP000749559">
    <property type="component" value="Unassembled WGS sequence"/>
</dbReference>